<accession>A0A1I6WC80</accession>
<keyword evidence="2" id="KW-1185">Reference proteome</keyword>
<organism evidence="1 2">
    <name type="scientific">Streptomyces harbinensis</name>
    <dbReference type="NCBI Taxonomy" id="1176198"/>
    <lineage>
        <taxon>Bacteria</taxon>
        <taxon>Bacillati</taxon>
        <taxon>Actinomycetota</taxon>
        <taxon>Actinomycetes</taxon>
        <taxon>Kitasatosporales</taxon>
        <taxon>Streptomycetaceae</taxon>
        <taxon>Streptomyces</taxon>
    </lineage>
</organism>
<sequence length="103" mass="10835">MDTDEMRAYLLRARGPRVDTAEAAARLLVELAAEAGGLLAAAGQGEEPARDAVAGYARRRAYVLVRLAELRPEYEGAADAAVAAWAGAEDRLIAAEVAAVRRG</sequence>
<name>A0A1I6WC80_9ACTN</name>
<dbReference type="RefSeq" id="WP_139275246.1">
    <property type="nucleotide sequence ID" value="NZ_FPAB01000019.1"/>
</dbReference>
<evidence type="ECO:0000313" key="1">
    <source>
        <dbReference type="EMBL" id="SFT23596.1"/>
    </source>
</evidence>
<evidence type="ECO:0000313" key="2">
    <source>
        <dbReference type="Proteomes" id="UP000198873"/>
    </source>
</evidence>
<protein>
    <submittedName>
        <fullName evidence="1">Uncharacterized protein</fullName>
    </submittedName>
</protein>
<gene>
    <name evidence="1" type="ORF">SAMN05444716_11910</name>
</gene>
<dbReference type="EMBL" id="FPAB01000019">
    <property type="protein sequence ID" value="SFT23596.1"/>
    <property type="molecule type" value="Genomic_DNA"/>
</dbReference>
<reference evidence="2" key="1">
    <citation type="submission" date="2016-10" db="EMBL/GenBank/DDBJ databases">
        <authorList>
            <person name="Varghese N."/>
            <person name="Submissions S."/>
        </authorList>
    </citation>
    <scope>NUCLEOTIDE SEQUENCE [LARGE SCALE GENOMIC DNA]</scope>
    <source>
        <strain evidence="2">CGMCC 4.7047</strain>
    </source>
</reference>
<dbReference type="AlphaFoldDB" id="A0A1I6WC80"/>
<proteinExistence type="predicted"/>
<dbReference type="Proteomes" id="UP000198873">
    <property type="component" value="Unassembled WGS sequence"/>
</dbReference>